<proteinExistence type="predicted"/>
<feature type="region of interest" description="Disordered" evidence="1">
    <location>
        <begin position="1"/>
        <end position="150"/>
    </location>
</feature>
<evidence type="ECO:0000256" key="1">
    <source>
        <dbReference type="SAM" id="MobiDB-lite"/>
    </source>
</evidence>
<dbReference type="InterPro" id="IPR042505">
    <property type="entry name" value="DYNC2I1"/>
</dbReference>
<reference evidence="2" key="1">
    <citation type="submission" date="2019-08" db="EMBL/GenBank/DDBJ databases">
        <title>The genome of the North American firefly Photinus pyralis.</title>
        <authorList>
            <consortium name="Photinus pyralis genome working group"/>
            <person name="Fallon T.R."/>
            <person name="Sander Lower S.E."/>
            <person name="Weng J.-K."/>
        </authorList>
    </citation>
    <scope>NUCLEOTIDE SEQUENCE</scope>
    <source>
        <strain evidence="2">TRF0915ILg1</strain>
        <tissue evidence="2">Whole body</tissue>
    </source>
</reference>
<dbReference type="AlphaFoldDB" id="A0A8K0GLJ9"/>
<dbReference type="GO" id="GO:0042073">
    <property type="term" value="P:intraciliary transport"/>
    <property type="evidence" value="ECO:0007669"/>
    <property type="project" value="InterPro"/>
</dbReference>
<dbReference type="GO" id="GO:0005868">
    <property type="term" value="C:cytoplasmic dynein complex"/>
    <property type="evidence" value="ECO:0007669"/>
    <property type="project" value="InterPro"/>
</dbReference>
<feature type="region of interest" description="Disordered" evidence="1">
    <location>
        <begin position="289"/>
        <end position="337"/>
    </location>
</feature>
<evidence type="ECO:0000313" key="2">
    <source>
        <dbReference type="EMBL" id="KAF2902128.1"/>
    </source>
</evidence>
<dbReference type="EMBL" id="VTPC01001388">
    <property type="protein sequence ID" value="KAF2902128.1"/>
    <property type="molecule type" value="Genomic_DNA"/>
</dbReference>
<feature type="compositionally biased region" description="Polar residues" evidence="1">
    <location>
        <begin position="1"/>
        <end position="14"/>
    </location>
</feature>
<accession>A0A8K0GLJ9</accession>
<dbReference type="GO" id="GO:0045503">
    <property type="term" value="F:dynein light chain binding"/>
    <property type="evidence" value="ECO:0007669"/>
    <property type="project" value="InterPro"/>
</dbReference>
<name>A0A8K0GLJ9_IGNLU</name>
<protein>
    <recommendedName>
        <fullName evidence="4">WD repeat-containing protein 60</fullName>
    </recommendedName>
</protein>
<evidence type="ECO:0000313" key="3">
    <source>
        <dbReference type="Proteomes" id="UP000801492"/>
    </source>
</evidence>
<dbReference type="OrthoDB" id="2162425at2759"/>
<sequence>MSKSTTLKMNTNRNRIPKESTGIKQRESSKERNGLRKTTSFENASTSSPLSSKSKPSVKLKESPSNISTNTAKKTTKQDLDTKLGIKEKSKLENRKSTIKTTTSRSSTKVIKTPTTANKTSLSTSHQNNLTKSKRSTAPETPPSNRVTKTQYFPSKNLYSNVVKEQLKMKSTLSTTEKINRNSDVTPVIKGNSKTKTLERNEVKIAKSKNKIEKSQPVVDIRVPQNTGEIERPRTATLKRGSIVNSNIAGPDIPISETPSLTSLDLSYEQESKDEDEYNYEDDFDSYESDFEEYHSSDSETSSSLSSDHNILIEGETTTSDEESLSNINIPTKPTGIDEEKMLDSGNFDLPENKHKQLLDNIKESNEQNNFSADGTLNSRSNMASLSDEGFEDGKSLNSGNTQFINFIGAQKKWKQNKTFEKRKKRGEEILSMIRLDQYNFTLIDMSPVPYDVFIKSYGKTNTIQVPTQTGDDDTCEEIQTDAIEIANKWTQFPVMFSKVNIEDPNYLDLYKTEFLGVGDDLERDTRFILKDDSINYRKLEKFLLFSSKIVTTLLEESEQTVLEQIRQNKKEIPFSSGYIKYDTKLHYFLKDRPVTYVSCHCTSSIQILTIHGRNKINYENAEDYLVLKSVICIWNTINSKDPEKILVVTGELCFCSFLSEMRNLIFGGLYDGSIAIWNVSGHGQLQTIDGVNNDNHIQEPIYITGIADGHSSKVVSIQPLVNNVDNFIHNSFEWKSPNDQICSLEENGNLIIWSVIEKSNTFSDQHTVPWNQISLVKNSSLSLKDFNPDLTDLLCTDMNINALDPHHLYISTNYGYVIHCLATGAKANPKRFNPQTILQANCLEPCPFSPLYFFAGHDDGVIVLYSRLLEKPLISMSNKDDNLQSGIQLLQWSHHRPCIFYAKDKSNTIHIWDLAFSDLFPIYSIPFKEDITCMKLLSSKTNNSSSSYMILATQSGSIYLHVLNPEYGSSNINNYQQDVTRFLNYVSRL</sequence>
<keyword evidence="3" id="KW-1185">Reference proteome</keyword>
<dbReference type="Gene3D" id="2.130.10.10">
    <property type="entry name" value="YVTN repeat-like/Quinoprotein amine dehydrogenase"/>
    <property type="match status" value="2"/>
</dbReference>
<gene>
    <name evidence="2" type="ORF">ILUMI_04061</name>
</gene>
<dbReference type="InterPro" id="IPR015943">
    <property type="entry name" value="WD40/YVTN_repeat-like_dom_sf"/>
</dbReference>
<dbReference type="InterPro" id="IPR036322">
    <property type="entry name" value="WD40_repeat_dom_sf"/>
</dbReference>
<feature type="compositionally biased region" description="Basic and acidic residues" evidence="1">
    <location>
        <begin position="24"/>
        <end position="34"/>
    </location>
</feature>
<evidence type="ECO:0008006" key="4">
    <source>
        <dbReference type="Google" id="ProtNLM"/>
    </source>
</evidence>
<dbReference type="Proteomes" id="UP000801492">
    <property type="component" value="Unassembled WGS sequence"/>
</dbReference>
<feature type="region of interest" description="Disordered" evidence="1">
    <location>
        <begin position="242"/>
        <end position="263"/>
    </location>
</feature>
<feature type="compositionally biased region" description="Basic and acidic residues" evidence="1">
    <location>
        <begin position="76"/>
        <end position="96"/>
    </location>
</feature>
<feature type="compositionally biased region" description="Polar residues" evidence="1">
    <location>
        <begin position="114"/>
        <end position="150"/>
    </location>
</feature>
<feature type="compositionally biased region" description="Low complexity" evidence="1">
    <location>
        <begin position="45"/>
        <end position="57"/>
    </location>
</feature>
<dbReference type="PANTHER" id="PTHR16022">
    <property type="entry name" value="WD REPEAT DOMAIN 60"/>
    <property type="match status" value="1"/>
</dbReference>
<dbReference type="PANTHER" id="PTHR16022:SF0">
    <property type="entry name" value="CYTOPLASMIC DYNEIN 2 INTERMEDIATE CHAIN 1"/>
    <property type="match status" value="1"/>
</dbReference>
<comment type="caution">
    <text evidence="2">The sequence shown here is derived from an EMBL/GenBank/DDBJ whole genome shotgun (WGS) entry which is preliminary data.</text>
</comment>
<organism evidence="2 3">
    <name type="scientific">Ignelater luminosus</name>
    <name type="common">Cucubano</name>
    <name type="synonym">Pyrophorus luminosus</name>
    <dbReference type="NCBI Taxonomy" id="2038154"/>
    <lineage>
        <taxon>Eukaryota</taxon>
        <taxon>Metazoa</taxon>
        <taxon>Ecdysozoa</taxon>
        <taxon>Arthropoda</taxon>
        <taxon>Hexapoda</taxon>
        <taxon>Insecta</taxon>
        <taxon>Pterygota</taxon>
        <taxon>Neoptera</taxon>
        <taxon>Endopterygota</taxon>
        <taxon>Coleoptera</taxon>
        <taxon>Polyphaga</taxon>
        <taxon>Elateriformia</taxon>
        <taxon>Elateroidea</taxon>
        <taxon>Elateridae</taxon>
        <taxon>Agrypninae</taxon>
        <taxon>Pyrophorini</taxon>
        <taxon>Ignelater</taxon>
    </lineage>
</organism>
<dbReference type="SUPFAM" id="SSF50978">
    <property type="entry name" value="WD40 repeat-like"/>
    <property type="match status" value="1"/>
</dbReference>
<dbReference type="GO" id="GO:0005929">
    <property type="term" value="C:cilium"/>
    <property type="evidence" value="ECO:0007669"/>
    <property type="project" value="GOC"/>
</dbReference>
<dbReference type="GO" id="GO:0045504">
    <property type="term" value="F:dynein heavy chain binding"/>
    <property type="evidence" value="ECO:0007669"/>
    <property type="project" value="InterPro"/>
</dbReference>
<feature type="compositionally biased region" description="Low complexity" evidence="1">
    <location>
        <begin position="99"/>
        <end position="113"/>
    </location>
</feature>